<accession>A0ABR1RJ27</accession>
<dbReference type="Proteomes" id="UP001396898">
    <property type="component" value="Unassembled WGS sequence"/>
</dbReference>
<feature type="region of interest" description="Disordered" evidence="1">
    <location>
        <begin position="1"/>
        <end position="66"/>
    </location>
</feature>
<comment type="caution">
    <text evidence="3">The sequence shown here is derived from an EMBL/GenBank/DDBJ whole genome shotgun (WGS) entry which is preliminary data.</text>
</comment>
<dbReference type="PANTHER" id="PTHR35394">
    <property type="entry name" value="DUF3176 DOMAIN-CONTAINING PROTEIN"/>
    <property type="match status" value="1"/>
</dbReference>
<feature type="compositionally biased region" description="Basic and acidic residues" evidence="1">
    <location>
        <begin position="27"/>
        <end position="37"/>
    </location>
</feature>
<evidence type="ECO:0000256" key="2">
    <source>
        <dbReference type="SAM" id="Phobius"/>
    </source>
</evidence>
<feature type="transmembrane region" description="Helical" evidence="2">
    <location>
        <begin position="82"/>
        <end position="102"/>
    </location>
</feature>
<evidence type="ECO:0000313" key="3">
    <source>
        <dbReference type="EMBL" id="KAK8013188.1"/>
    </source>
</evidence>
<evidence type="ECO:0008006" key="5">
    <source>
        <dbReference type="Google" id="ProtNLM"/>
    </source>
</evidence>
<keyword evidence="4" id="KW-1185">Reference proteome</keyword>
<dbReference type="PANTHER" id="PTHR35394:SF5">
    <property type="entry name" value="DUF3176 DOMAIN-CONTAINING PROTEIN"/>
    <property type="match status" value="1"/>
</dbReference>
<feature type="transmembrane region" description="Helical" evidence="2">
    <location>
        <begin position="537"/>
        <end position="559"/>
    </location>
</feature>
<keyword evidence="2" id="KW-0472">Membrane</keyword>
<dbReference type="EMBL" id="JAQQWI010000014">
    <property type="protein sequence ID" value="KAK8013188.1"/>
    <property type="molecule type" value="Genomic_DNA"/>
</dbReference>
<organism evidence="3 4">
    <name type="scientific">Apiospora marii</name>
    <dbReference type="NCBI Taxonomy" id="335849"/>
    <lineage>
        <taxon>Eukaryota</taxon>
        <taxon>Fungi</taxon>
        <taxon>Dikarya</taxon>
        <taxon>Ascomycota</taxon>
        <taxon>Pezizomycotina</taxon>
        <taxon>Sordariomycetes</taxon>
        <taxon>Xylariomycetidae</taxon>
        <taxon>Amphisphaeriales</taxon>
        <taxon>Apiosporaceae</taxon>
        <taxon>Apiospora</taxon>
    </lineage>
</organism>
<sequence>MAITMSGLGYPQESPANAPSTGEAQTQDDRPEPKVHASAEYSAVPVDESQNDGKADEEGGAPTQPRRGCWEAIQDWTWTLELLSLVFAIASTIAICIILWLWDDRPLRDWPLPIQPNSLVSVFSTLAKTALMLPVGSVISQMKWIWFEEPRRLNDLQTFESASRGPWGSLRLIWTTRGKAWITKAACVVTVAALAFEPTAQQVLSFETRDTVSGNATASLSVATNWTSASLMLGEESFYKQVETQGILLSAFSARAQNNSVPQFECNAPTCRWENVETLGACSVCDGGPRPASTLMRNGSWEFFAGAPINFTVGPALPDGGSKFPTLELQPRTDRFVMEAPNGMDMPDYSFMKFAAINYTDARNAATDGTSGWVWEKDASLDYYLCRIHACVQTFPEVTVSNGVYQAGEPTKKWLLPDPVVPTTQDPTIKYRTEEEDGAGSAPEDWTVDFGTAQRINAVLGNLMTGSMTRTPRGLEFWRQGGITFGVTQYILDHGPGGVLANFAAILSAQMRNADNAAARDLSGIAFAPQTFIVVNWAWMAGPLGLLAITAATLALAVVRNASRPLGYKESAVALLSLGIGHLGADGGQFRGNPLGQRYSANQAEAVAEGMAAKLHRGADGEYMFVKC</sequence>
<feature type="compositionally biased region" description="Polar residues" evidence="1">
    <location>
        <begin position="14"/>
        <end position="25"/>
    </location>
</feature>
<dbReference type="InterPro" id="IPR021514">
    <property type="entry name" value="DUF3176"/>
</dbReference>
<dbReference type="Pfam" id="PF11374">
    <property type="entry name" value="DUF3176"/>
    <property type="match status" value="1"/>
</dbReference>
<evidence type="ECO:0000256" key="1">
    <source>
        <dbReference type="SAM" id="MobiDB-lite"/>
    </source>
</evidence>
<evidence type="ECO:0000313" key="4">
    <source>
        <dbReference type="Proteomes" id="UP001396898"/>
    </source>
</evidence>
<reference evidence="3 4" key="1">
    <citation type="submission" date="2023-01" db="EMBL/GenBank/DDBJ databases">
        <title>Analysis of 21 Apiospora genomes using comparative genomics revels a genus with tremendous synthesis potential of carbohydrate active enzymes and secondary metabolites.</title>
        <authorList>
            <person name="Sorensen T."/>
        </authorList>
    </citation>
    <scope>NUCLEOTIDE SEQUENCE [LARGE SCALE GENOMIC DNA]</scope>
    <source>
        <strain evidence="3 4">CBS 20057</strain>
    </source>
</reference>
<keyword evidence="2" id="KW-1133">Transmembrane helix</keyword>
<gene>
    <name evidence="3" type="ORF">PG991_009459</name>
</gene>
<name>A0ABR1RJ27_9PEZI</name>
<proteinExistence type="predicted"/>
<protein>
    <recommendedName>
        <fullName evidence="5">Carboxylic ester hydrolase</fullName>
    </recommendedName>
</protein>
<keyword evidence="2" id="KW-0812">Transmembrane</keyword>